<dbReference type="PANTHER" id="PTHR31377:SF0">
    <property type="entry name" value="AGMATINE DEIMINASE-RELATED"/>
    <property type="match status" value="1"/>
</dbReference>
<protein>
    <submittedName>
        <fullName evidence="3">Agmatine deiminase</fullName>
        <ecNumber evidence="3">3.5.3.12</ecNumber>
    </submittedName>
    <submittedName>
        <fullName evidence="2">Peptidyl-arginine deiminase</fullName>
    </submittedName>
</protein>
<dbReference type="RefSeq" id="WP_039721692.1">
    <property type="nucleotide sequence ID" value="NZ_CP037899.1"/>
</dbReference>
<dbReference type="KEGG" id="mkc:kam1_992"/>
<dbReference type="OrthoDB" id="9808013at2"/>
<gene>
    <name evidence="2" type="ORF">A946_07755</name>
    <name evidence="3" type="ORF">kam1_992</name>
</gene>
<dbReference type="EMBL" id="CP037899">
    <property type="protein sequence ID" value="QDQ42224.1"/>
    <property type="molecule type" value="Genomic_DNA"/>
</dbReference>
<organism evidence="3 5">
    <name type="scientific">Methylacidiphilum kamchatkense Kam1</name>
    <dbReference type="NCBI Taxonomy" id="1202785"/>
    <lineage>
        <taxon>Bacteria</taxon>
        <taxon>Pseudomonadati</taxon>
        <taxon>Verrucomicrobiota</taxon>
        <taxon>Methylacidiphilae</taxon>
        <taxon>Methylacidiphilales</taxon>
        <taxon>Methylacidiphilaceae</taxon>
        <taxon>Methylacidiphilum (ex Ratnadevi et al. 2023)</taxon>
    </lineage>
</organism>
<dbReference type="EC" id="3.5.3.12" evidence="3"/>
<evidence type="ECO:0000313" key="5">
    <source>
        <dbReference type="Proteomes" id="UP000315925"/>
    </source>
</evidence>
<name>A0A0C1V3U4_9BACT</name>
<dbReference type="PANTHER" id="PTHR31377">
    <property type="entry name" value="AGMATINE DEIMINASE-RELATED"/>
    <property type="match status" value="1"/>
</dbReference>
<dbReference type="GO" id="GO:0004668">
    <property type="term" value="F:protein-arginine deiminase activity"/>
    <property type="evidence" value="ECO:0007669"/>
    <property type="project" value="InterPro"/>
</dbReference>
<dbReference type="AlphaFoldDB" id="A0A0C1V3U4"/>
<evidence type="ECO:0000313" key="3">
    <source>
        <dbReference type="EMBL" id="QDQ42224.1"/>
    </source>
</evidence>
<dbReference type="GO" id="GO:0009446">
    <property type="term" value="P:putrescine biosynthetic process"/>
    <property type="evidence" value="ECO:0007669"/>
    <property type="project" value="InterPro"/>
</dbReference>
<dbReference type="STRING" id="1202785.A946_07755"/>
<dbReference type="SUPFAM" id="SSF55909">
    <property type="entry name" value="Pentein"/>
    <property type="match status" value="1"/>
</dbReference>
<dbReference type="Proteomes" id="UP000315925">
    <property type="component" value="Chromosome"/>
</dbReference>
<proteinExistence type="predicted"/>
<dbReference type="EMBL" id="JQNX01000005">
    <property type="protein sequence ID" value="KIE58370.1"/>
    <property type="molecule type" value="Genomic_DNA"/>
</dbReference>
<dbReference type="InterPro" id="IPR007466">
    <property type="entry name" value="Peptidyl-Arg-deiminase_porph"/>
</dbReference>
<dbReference type="Proteomes" id="UP000031594">
    <property type="component" value="Unassembled WGS sequence"/>
</dbReference>
<sequence>MHTGSFRNKNSLTASLCCFIFPAEWEKHRATWLTWPRKESISFPGLSHAAEEIWIQLALAISQDELVRINVFDKTQFVEVENLFKERGGEINKKIFLYENPAYEPWCRDHGPIFVRNEEEIAVVDFIYNAWGGKYPPYDLDDRVPERIGKYLGMRVFSPGIVVEGGAIDSNGSGVLLASRKSIDNPNRNPGVGLKVIEKIFYEFLGIKKVIWLEAEIMGDDTDGHVDQYSRFVSVNTIACAFERNASDGNYLSLRKNIEQLAKECDYRGKPFEIVEVPMPNPVIKNGMRLPASYLNFYLTNHSLFVPVFEDPMDEVAQEILQGLFPERKICPFFAKDLVWGLGAIHCITQQEPGW</sequence>
<accession>A0A0C1V3U4</accession>
<dbReference type="GO" id="GO:0047632">
    <property type="term" value="F:agmatine deiminase activity"/>
    <property type="evidence" value="ECO:0007669"/>
    <property type="project" value="UniProtKB-EC"/>
</dbReference>
<evidence type="ECO:0000313" key="4">
    <source>
        <dbReference type="Proteomes" id="UP000031594"/>
    </source>
</evidence>
<evidence type="ECO:0000256" key="1">
    <source>
        <dbReference type="ARBA" id="ARBA00022801"/>
    </source>
</evidence>
<evidence type="ECO:0000313" key="2">
    <source>
        <dbReference type="EMBL" id="KIE58370.1"/>
    </source>
</evidence>
<keyword evidence="4" id="KW-1185">Reference proteome</keyword>
<keyword evidence="1 3" id="KW-0378">Hydrolase</keyword>
<reference evidence="5" key="3">
    <citation type="submission" date="2019-03" db="EMBL/GenBank/DDBJ databases">
        <title>Complete genome of Methylacidiphilum kamchatkense Kam1.</title>
        <authorList>
            <person name="Kruse T."/>
            <person name="Murarilal Ratnadevi C."/>
            <person name="Erikstad H.-A."/>
            <person name="Birkeland N.-K."/>
        </authorList>
    </citation>
    <scope>NUCLEOTIDE SEQUENCE [LARGE SCALE GENOMIC DNA]</scope>
    <source>
        <strain evidence="5">kam1</strain>
    </source>
</reference>
<dbReference type="Gene3D" id="3.75.10.10">
    <property type="entry name" value="L-arginine/glycine Amidinotransferase, Chain A"/>
    <property type="match status" value="1"/>
</dbReference>
<reference evidence="2 4" key="1">
    <citation type="submission" date="2014-08" db="EMBL/GenBank/DDBJ databases">
        <title>Methylacidiphilum kamchatkense strain Kam1 draft genome sequence.</title>
        <authorList>
            <person name="Birkeland N.-K."/>
            <person name="Erikstad H.A."/>
        </authorList>
    </citation>
    <scope>NUCLEOTIDE SEQUENCE [LARGE SCALE GENOMIC DNA]</scope>
    <source>
        <strain evidence="2 4">Kam1</strain>
    </source>
</reference>
<reference evidence="3" key="2">
    <citation type="journal article" date="2019" name="BMC Genomics">
        <title>Complete genome sequence analysis of the thermoacidophilic verrucomicrobial methanotroph 'Candidatus Methylacidiphilum kamchatkense' strain Kam1 and comparison with its closest relatives.</title>
        <authorList>
            <person name="Kruse T."/>
            <person name="Ratnadevi C.M."/>
            <person name="Erikstad H.A."/>
            <person name="Birkeland N.K."/>
        </authorList>
    </citation>
    <scope>NUCLEOTIDE SEQUENCE</scope>
    <source>
        <strain evidence="3">Kam1</strain>
    </source>
</reference>
<dbReference type="Pfam" id="PF04371">
    <property type="entry name" value="PAD_porph"/>
    <property type="match status" value="1"/>
</dbReference>